<name>A0A4Z1ACQ7_9LEPT</name>
<reference evidence="1" key="1">
    <citation type="journal article" date="2019" name="PLoS Negl. Trop. Dis.">
        <title>Revisiting the worldwide diversity of Leptospira species in the environment.</title>
        <authorList>
            <person name="Vincent A.T."/>
            <person name="Schiettekatte O."/>
            <person name="Bourhy P."/>
            <person name="Veyrier F.J."/>
            <person name="Picardeau M."/>
        </authorList>
    </citation>
    <scope>NUCLEOTIDE SEQUENCE [LARGE SCALE GENOMIC DNA]</scope>
    <source>
        <strain evidence="1">201702451</strain>
    </source>
</reference>
<comment type="caution">
    <text evidence="1">The sequence shown here is derived from an EMBL/GenBank/DDBJ whole genome shotgun (WGS) entry which is preliminary data.</text>
</comment>
<organism evidence="1 2">
    <name type="scientific">Leptospira jelokensis</name>
    <dbReference type="NCBI Taxonomy" id="2484931"/>
    <lineage>
        <taxon>Bacteria</taxon>
        <taxon>Pseudomonadati</taxon>
        <taxon>Spirochaetota</taxon>
        <taxon>Spirochaetia</taxon>
        <taxon>Leptospirales</taxon>
        <taxon>Leptospiraceae</taxon>
        <taxon>Leptospira</taxon>
    </lineage>
</organism>
<protein>
    <submittedName>
        <fullName evidence="1">Uncharacterized protein</fullName>
    </submittedName>
</protein>
<dbReference type="AlphaFoldDB" id="A0A4Z1ACQ7"/>
<dbReference type="RefSeq" id="WP_135640330.1">
    <property type="nucleotide sequence ID" value="NZ_RQGH01000004.1"/>
</dbReference>
<proteinExistence type="predicted"/>
<gene>
    <name evidence="1" type="ORF">EHQ62_00410</name>
</gene>
<evidence type="ECO:0000313" key="2">
    <source>
        <dbReference type="Proteomes" id="UP000297567"/>
    </source>
</evidence>
<evidence type="ECO:0000313" key="1">
    <source>
        <dbReference type="EMBL" id="TGL76900.1"/>
    </source>
</evidence>
<dbReference type="Proteomes" id="UP000297567">
    <property type="component" value="Unassembled WGS sequence"/>
</dbReference>
<keyword evidence="2" id="KW-1185">Reference proteome</keyword>
<sequence length="92" mass="10901">MNFEEFKKEAFSNFIGKGTMKIILSSKSQVNGKFIINDFELIEQFLDKNRFIIEKCDRIDIGYAKNEEELSHIKNYNNYFIMDNGNTFTKIK</sequence>
<accession>A0A4Z1ACQ7</accession>
<dbReference type="EMBL" id="RQGH01000004">
    <property type="protein sequence ID" value="TGL76900.1"/>
    <property type="molecule type" value="Genomic_DNA"/>
</dbReference>